<accession>A0AAV9XDD1</accession>
<evidence type="ECO:0000256" key="1">
    <source>
        <dbReference type="SAM" id="MobiDB-lite"/>
    </source>
</evidence>
<dbReference type="EMBL" id="JAVHJO010000006">
    <property type="protein sequence ID" value="KAK6539681.1"/>
    <property type="molecule type" value="Genomic_DNA"/>
</dbReference>
<evidence type="ECO:0000313" key="4">
    <source>
        <dbReference type="Proteomes" id="UP001365542"/>
    </source>
</evidence>
<keyword evidence="2" id="KW-0732">Signal</keyword>
<name>A0AAV9XDD1_9PEZI</name>
<comment type="caution">
    <text evidence="3">The sequence shown here is derived from an EMBL/GenBank/DDBJ whole genome shotgun (WGS) entry which is preliminary data.</text>
</comment>
<keyword evidence="4" id="KW-1185">Reference proteome</keyword>
<dbReference type="AlphaFoldDB" id="A0AAV9XDD1"/>
<feature type="region of interest" description="Disordered" evidence="1">
    <location>
        <begin position="88"/>
        <end position="110"/>
    </location>
</feature>
<gene>
    <name evidence="3" type="ORF">TWF694_009885</name>
</gene>
<reference evidence="3 4" key="1">
    <citation type="submission" date="2019-10" db="EMBL/GenBank/DDBJ databases">
        <authorList>
            <person name="Palmer J.M."/>
        </authorList>
    </citation>
    <scope>NUCLEOTIDE SEQUENCE [LARGE SCALE GENOMIC DNA]</scope>
    <source>
        <strain evidence="3 4">TWF694</strain>
    </source>
</reference>
<organism evidence="3 4">
    <name type="scientific">Orbilia ellipsospora</name>
    <dbReference type="NCBI Taxonomy" id="2528407"/>
    <lineage>
        <taxon>Eukaryota</taxon>
        <taxon>Fungi</taxon>
        <taxon>Dikarya</taxon>
        <taxon>Ascomycota</taxon>
        <taxon>Pezizomycotina</taxon>
        <taxon>Orbiliomycetes</taxon>
        <taxon>Orbiliales</taxon>
        <taxon>Orbiliaceae</taxon>
        <taxon>Orbilia</taxon>
    </lineage>
</organism>
<evidence type="ECO:0000313" key="3">
    <source>
        <dbReference type="EMBL" id="KAK6539681.1"/>
    </source>
</evidence>
<proteinExistence type="predicted"/>
<feature type="signal peptide" evidence="2">
    <location>
        <begin position="1"/>
        <end position="27"/>
    </location>
</feature>
<feature type="chain" id="PRO_5043844198" evidence="2">
    <location>
        <begin position="28"/>
        <end position="110"/>
    </location>
</feature>
<feature type="compositionally biased region" description="Basic residues" evidence="1">
    <location>
        <begin position="100"/>
        <end position="110"/>
    </location>
</feature>
<sequence length="110" mass="12418">MQTTFRAPNLLLTFFLILIAVVQPLLAAPVEVSAVTPDCVGKDCKDSAYVECTGKDCQNPANIRLKMRGANTVSSKFTRRDLPLKKNLKKRSQMTAELKKRLRKVRRARK</sequence>
<dbReference type="Proteomes" id="UP001365542">
    <property type="component" value="Unassembled WGS sequence"/>
</dbReference>
<protein>
    <submittedName>
        <fullName evidence="3">Uncharacterized protein</fullName>
    </submittedName>
</protein>
<evidence type="ECO:0000256" key="2">
    <source>
        <dbReference type="SAM" id="SignalP"/>
    </source>
</evidence>